<name>A0A9X4MEN9_9BACT</name>
<dbReference type="SUPFAM" id="SSF52317">
    <property type="entry name" value="Class I glutamine amidotransferase-like"/>
    <property type="match status" value="1"/>
</dbReference>
<evidence type="ECO:0000256" key="8">
    <source>
        <dbReference type="HAMAP-Rule" id="MF_00027"/>
    </source>
</evidence>
<dbReference type="InterPro" id="IPR002586">
    <property type="entry name" value="CobQ/CobB/MinD/ParA_Nub-bd_dom"/>
</dbReference>
<evidence type="ECO:0000313" key="11">
    <source>
        <dbReference type="EMBL" id="MDG4474765.1"/>
    </source>
</evidence>
<keyword evidence="12" id="KW-1185">Reference proteome</keyword>
<dbReference type="GO" id="GO:0042242">
    <property type="term" value="F:cobyrinic acid a,c-diamide synthase activity"/>
    <property type="evidence" value="ECO:0007669"/>
    <property type="project" value="UniProtKB-UniRule"/>
</dbReference>
<evidence type="ECO:0000259" key="10">
    <source>
        <dbReference type="Pfam" id="PF07685"/>
    </source>
</evidence>
<sequence>MVFCARDKDDGLAGQMTTTGGKGVAAEQGWAAKGLVVAGLGGGAGKSVVAVGLAAAFAGQGRQVVPFKKGPDYIDAGWLALAAGYPCYNLDPFLMSPEALHRSFRTHVYGRELVIIEGNRGLYDGVDAEGTFSTAELAKTLGLPVLLVVDCTKTTRTMAALVLGCQRFDPEVKIGGVILNRVGTARHEAIVRQAVEHYTGIPVLGAMPRSKEDAFPQRHLGITPCPEHAGAEAAVQVLADKATRYLDLAGIETMMAPCASAPETRPSELAGAEKSVRIGILKDAAFQFYYAENLEALSRCGAQLVEINALTAPELPRLDGLYIGGGFPETSARELSANVSFRTALKKAAEAGLPIYAECGGLIYLGESMVLAGEDFPLVGLFPVRFGLMKKPQAHGYTVLVSEGENPYYPEGTEIKGHEFRYSRVEEWTGEVAELALRMERGVGFAGGRDGLVFKNVLALYTHIHALGMTSWAPALVGKAREYRAQV</sequence>
<dbReference type="PANTHER" id="PTHR43873">
    <property type="entry name" value="COBYRINATE A,C-DIAMIDE SYNTHASE"/>
    <property type="match status" value="1"/>
</dbReference>
<feature type="site" description="Increases nucleophilicity of active site Cys" evidence="8">
    <location>
        <position position="463"/>
    </location>
</feature>
<comment type="pathway">
    <text evidence="8">Cofactor biosynthesis; adenosylcobalamin biosynthesis; cob(II)yrinate a,c-diamide from sirohydrochlorin (anaerobic route): step 10/10.</text>
</comment>
<dbReference type="AlphaFoldDB" id="A0A9X4MEN9"/>
<dbReference type="SUPFAM" id="SSF52540">
    <property type="entry name" value="P-loop containing nucleoside triphosphate hydrolases"/>
    <property type="match status" value="1"/>
</dbReference>
<reference evidence="11" key="1">
    <citation type="journal article" date="2022" name="bioRxiv">
        <title>Thiovibrio frasassiensisgen. nov., sp. nov., an autotrophic, elemental sulfur disproportionating bacterium isolated from sulfidic karst sediment, and proposal of Thiovibrionaceae fam. nov.</title>
        <authorList>
            <person name="Aronson H."/>
            <person name="Thomas C."/>
            <person name="Bhattacharyya M."/>
            <person name="Eckstein S."/>
            <person name="Jensen S."/>
            <person name="Barco R."/>
            <person name="Macalady J."/>
            <person name="Amend J."/>
        </authorList>
    </citation>
    <scope>NUCLEOTIDE SEQUENCE</scope>
    <source>
        <strain evidence="11">RS19-109</strain>
    </source>
</reference>
<dbReference type="InterPro" id="IPR029062">
    <property type="entry name" value="Class_I_gatase-like"/>
</dbReference>
<comment type="caution">
    <text evidence="11">The sequence shown here is derived from an EMBL/GenBank/DDBJ whole genome shotgun (WGS) entry which is preliminary data.</text>
</comment>
<feature type="domain" description="CobQ/CobB/MinD/ParA nucleotide binding" evidence="9">
    <location>
        <begin position="35"/>
        <end position="213"/>
    </location>
</feature>
<comment type="similarity">
    <text evidence="8">Belongs to the CobB/CbiA family.</text>
</comment>
<dbReference type="InterPro" id="IPR004484">
    <property type="entry name" value="CbiA/CobB_synth"/>
</dbReference>
<evidence type="ECO:0000259" key="9">
    <source>
        <dbReference type="Pfam" id="PF01656"/>
    </source>
</evidence>
<comment type="cofactor">
    <cofactor evidence="1 8">
        <name>Mg(2+)</name>
        <dbReference type="ChEBI" id="CHEBI:18420"/>
    </cofactor>
</comment>
<dbReference type="Gene3D" id="3.40.50.300">
    <property type="entry name" value="P-loop containing nucleotide triphosphate hydrolases"/>
    <property type="match status" value="2"/>
</dbReference>
<dbReference type="EMBL" id="JAPHEH010000001">
    <property type="protein sequence ID" value="MDG4474765.1"/>
    <property type="molecule type" value="Genomic_DNA"/>
</dbReference>
<dbReference type="RefSeq" id="WP_307631745.1">
    <property type="nucleotide sequence ID" value="NZ_JAPHEH010000001.1"/>
</dbReference>
<gene>
    <name evidence="8" type="primary">cbiA</name>
    <name evidence="11" type="ORF">OLX77_01155</name>
</gene>
<dbReference type="CDD" id="cd03130">
    <property type="entry name" value="GATase1_CobB"/>
    <property type="match status" value="1"/>
</dbReference>
<keyword evidence="2 8" id="KW-0169">Cobalamin biosynthesis</keyword>
<evidence type="ECO:0000256" key="5">
    <source>
        <dbReference type="ARBA" id="ARBA00022840"/>
    </source>
</evidence>
<evidence type="ECO:0000256" key="3">
    <source>
        <dbReference type="ARBA" id="ARBA00022598"/>
    </source>
</evidence>
<dbReference type="NCBIfam" id="NF002204">
    <property type="entry name" value="PRK01077.1"/>
    <property type="match status" value="1"/>
</dbReference>
<evidence type="ECO:0000313" key="12">
    <source>
        <dbReference type="Proteomes" id="UP001154240"/>
    </source>
</evidence>
<feature type="active site" description="Nucleophile" evidence="8">
    <location>
        <position position="359"/>
    </location>
</feature>
<dbReference type="PANTHER" id="PTHR43873:SF1">
    <property type="entry name" value="COBYRINATE A,C-DIAMIDE SYNTHASE"/>
    <property type="match status" value="1"/>
</dbReference>
<keyword evidence="4 8" id="KW-0547">Nucleotide-binding</keyword>
<feature type="domain" description="CobB/CobQ-like glutamine amidotransferase" evidence="10">
    <location>
        <begin position="277"/>
        <end position="467"/>
    </location>
</feature>
<comment type="miscellaneous">
    <text evidence="8">The a and c carboxylates of cobyrinate are activated for nucleophilic attack via formation of a phosphorylated intermediate by ATP. CbiA catalyzes first the amidation of the c-carboxylate, and then that of the a-carboxylate.</text>
</comment>
<reference evidence="11" key="2">
    <citation type="submission" date="2022-10" db="EMBL/GenBank/DDBJ databases">
        <authorList>
            <person name="Aronson H.S."/>
        </authorList>
    </citation>
    <scope>NUCLEOTIDE SEQUENCE</scope>
    <source>
        <strain evidence="11">RS19-109</strain>
    </source>
</reference>
<keyword evidence="3 8" id="KW-0436">Ligase</keyword>
<protein>
    <recommendedName>
        <fullName evidence="8">Cobyrinate a,c-diamide synthase</fullName>
        <ecNumber evidence="8">6.3.5.11</ecNumber>
    </recommendedName>
    <alternativeName>
        <fullName evidence="8">Cobyrinic acid a,c-diamide synthetase</fullName>
    </alternativeName>
</protein>
<dbReference type="HAMAP" id="MF_00027">
    <property type="entry name" value="CobB_CbiA"/>
    <property type="match status" value="1"/>
</dbReference>
<accession>A0A9X4MEN9</accession>
<evidence type="ECO:0000256" key="1">
    <source>
        <dbReference type="ARBA" id="ARBA00001946"/>
    </source>
</evidence>
<keyword evidence="7 8" id="KW-0315">Glutamine amidotransferase</keyword>
<dbReference type="GO" id="GO:0009236">
    <property type="term" value="P:cobalamin biosynthetic process"/>
    <property type="evidence" value="ECO:0007669"/>
    <property type="project" value="UniProtKB-UniRule"/>
</dbReference>
<dbReference type="InterPro" id="IPR011698">
    <property type="entry name" value="GATase_3"/>
</dbReference>
<dbReference type="Pfam" id="PF07685">
    <property type="entry name" value="GATase_3"/>
    <property type="match status" value="1"/>
</dbReference>
<keyword evidence="5 8" id="KW-0067">ATP-binding</keyword>
<organism evidence="11 12">
    <name type="scientific">Thiovibrio frasassiensis</name>
    <dbReference type="NCBI Taxonomy" id="2984131"/>
    <lineage>
        <taxon>Bacteria</taxon>
        <taxon>Pseudomonadati</taxon>
        <taxon>Thermodesulfobacteriota</taxon>
        <taxon>Desulfobulbia</taxon>
        <taxon>Desulfobulbales</taxon>
        <taxon>Thiovibrionaceae</taxon>
        <taxon>Thiovibrio</taxon>
    </lineage>
</organism>
<dbReference type="Proteomes" id="UP001154240">
    <property type="component" value="Unassembled WGS sequence"/>
</dbReference>
<evidence type="ECO:0000256" key="4">
    <source>
        <dbReference type="ARBA" id="ARBA00022741"/>
    </source>
</evidence>
<comment type="domain">
    <text evidence="8">Comprises of two domains. The C-terminal domain contains the binding site for glutamine and catalyzes the hydrolysis of this substrate to glutamate and ammonia. The N-terminal domain is anticipated to bind ATP and cobyrinate and catalyzes the ultimate synthesis of the diamide product. The ammonia produced via the glutaminase domain is probably translocated to the adjacent domain via a molecular tunnel, where it reacts with an activated intermediate.</text>
</comment>
<dbReference type="Pfam" id="PF01656">
    <property type="entry name" value="CbiA"/>
    <property type="match status" value="1"/>
</dbReference>
<proteinExistence type="inferred from homology"/>
<evidence type="ECO:0000256" key="2">
    <source>
        <dbReference type="ARBA" id="ARBA00022573"/>
    </source>
</evidence>
<dbReference type="NCBIfam" id="TIGR00379">
    <property type="entry name" value="cobB"/>
    <property type="match status" value="1"/>
</dbReference>
<comment type="catalytic activity">
    <reaction evidence="8">
        <text>cob(II)yrinate + 2 L-glutamine + 2 ATP + 2 H2O = cob(II)yrinate a,c diamide + 2 L-glutamate + 2 ADP + 2 phosphate + 2 H(+)</text>
        <dbReference type="Rhea" id="RHEA:26289"/>
        <dbReference type="ChEBI" id="CHEBI:15377"/>
        <dbReference type="ChEBI" id="CHEBI:15378"/>
        <dbReference type="ChEBI" id="CHEBI:29985"/>
        <dbReference type="ChEBI" id="CHEBI:30616"/>
        <dbReference type="ChEBI" id="CHEBI:43474"/>
        <dbReference type="ChEBI" id="CHEBI:58359"/>
        <dbReference type="ChEBI" id="CHEBI:58537"/>
        <dbReference type="ChEBI" id="CHEBI:58894"/>
        <dbReference type="ChEBI" id="CHEBI:456216"/>
        <dbReference type="EC" id="6.3.5.11"/>
    </reaction>
</comment>
<dbReference type="Gene3D" id="3.40.50.880">
    <property type="match status" value="1"/>
</dbReference>
<comment type="function">
    <text evidence="8">Catalyzes the ATP-dependent amidation of the two carboxylate groups at positions a and c of cobyrinate, using either L-glutamine or ammonia as the nitrogen source.</text>
</comment>
<dbReference type="EC" id="6.3.5.11" evidence="8"/>
<evidence type="ECO:0000256" key="6">
    <source>
        <dbReference type="ARBA" id="ARBA00022842"/>
    </source>
</evidence>
<dbReference type="GO" id="GO:0005524">
    <property type="term" value="F:ATP binding"/>
    <property type="evidence" value="ECO:0007669"/>
    <property type="project" value="UniProtKB-UniRule"/>
</dbReference>
<dbReference type="InterPro" id="IPR027417">
    <property type="entry name" value="P-loop_NTPase"/>
</dbReference>
<keyword evidence="6 8" id="KW-0460">Magnesium</keyword>
<evidence type="ECO:0000256" key="7">
    <source>
        <dbReference type="ARBA" id="ARBA00022962"/>
    </source>
</evidence>
<dbReference type="PROSITE" id="PS51274">
    <property type="entry name" value="GATASE_COBBQ"/>
    <property type="match status" value="1"/>
</dbReference>